<evidence type="ECO:0000256" key="2">
    <source>
        <dbReference type="PROSITE-ProRule" id="PRU00335"/>
    </source>
</evidence>
<dbReference type="EMBL" id="VTWH01000001">
    <property type="protein sequence ID" value="KAA0972249.1"/>
    <property type="molecule type" value="Genomic_DNA"/>
</dbReference>
<dbReference type="RefSeq" id="WP_149297783.1">
    <property type="nucleotide sequence ID" value="NZ_VTWH01000001.1"/>
</dbReference>
<dbReference type="AlphaFoldDB" id="A0A5B0E4C0"/>
<dbReference type="Gene3D" id="1.10.357.10">
    <property type="entry name" value="Tetracycline Repressor, domain 2"/>
    <property type="match status" value="1"/>
</dbReference>
<dbReference type="PANTHER" id="PTHR30055:SF146">
    <property type="entry name" value="HTH-TYPE TRANSCRIPTIONAL DUAL REGULATOR CECR"/>
    <property type="match status" value="1"/>
</dbReference>
<evidence type="ECO:0000259" key="3">
    <source>
        <dbReference type="PROSITE" id="PS50977"/>
    </source>
</evidence>
<protein>
    <submittedName>
        <fullName evidence="4">TetR/AcrR family transcriptional regulator</fullName>
    </submittedName>
</protein>
<dbReference type="OrthoDB" id="7914379at2"/>
<evidence type="ECO:0000313" key="4">
    <source>
        <dbReference type="EMBL" id="KAA0972249.1"/>
    </source>
</evidence>
<name>A0A5B0E4C0_9HYPH</name>
<evidence type="ECO:0000313" key="5">
    <source>
        <dbReference type="Proteomes" id="UP000324738"/>
    </source>
</evidence>
<dbReference type="GO" id="GO:0003700">
    <property type="term" value="F:DNA-binding transcription factor activity"/>
    <property type="evidence" value="ECO:0007669"/>
    <property type="project" value="TreeGrafter"/>
</dbReference>
<accession>A0A5B0E4C0</accession>
<dbReference type="InterPro" id="IPR050109">
    <property type="entry name" value="HTH-type_TetR-like_transc_reg"/>
</dbReference>
<dbReference type="InterPro" id="IPR039536">
    <property type="entry name" value="TetR_C_Proteobacteria"/>
</dbReference>
<feature type="domain" description="HTH tetR-type" evidence="3">
    <location>
        <begin position="10"/>
        <end position="69"/>
    </location>
</feature>
<comment type="caution">
    <text evidence="4">The sequence shown here is derived from an EMBL/GenBank/DDBJ whole genome shotgun (WGS) entry which is preliminary data.</text>
</comment>
<dbReference type="Pfam" id="PF14246">
    <property type="entry name" value="TetR_C_7"/>
    <property type="match status" value="1"/>
</dbReference>
<dbReference type="PANTHER" id="PTHR30055">
    <property type="entry name" value="HTH-TYPE TRANSCRIPTIONAL REGULATOR RUTR"/>
    <property type="match status" value="1"/>
</dbReference>
<reference evidence="4 5" key="1">
    <citation type="submission" date="2019-08" db="EMBL/GenBank/DDBJ databases">
        <title>Aureimonas fodiniaquatilis sp. nov., isolated from a coal mine wastewater.</title>
        <authorList>
            <person name="Kim W."/>
        </authorList>
    </citation>
    <scope>NUCLEOTIDE SEQUENCE [LARGE SCALE GENOMIC DNA]</scope>
    <source>
        <strain evidence="4 5">CAU 1482</strain>
    </source>
</reference>
<dbReference type="InterPro" id="IPR009057">
    <property type="entry name" value="Homeodomain-like_sf"/>
</dbReference>
<dbReference type="Pfam" id="PF00440">
    <property type="entry name" value="TetR_N"/>
    <property type="match status" value="1"/>
</dbReference>
<feature type="DNA-binding region" description="H-T-H motif" evidence="2">
    <location>
        <begin position="32"/>
        <end position="51"/>
    </location>
</feature>
<keyword evidence="5" id="KW-1185">Reference proteome</keyword>
<dbReference type="Gene3D" id="1.10.10.60">
    <property type="entry name" value="Homeodomain-like"/>
    <property type="match status" value="1"/>
</dbReference>
<evidence type="ECO:0000256" key="1">
    <source>
        <dbReference type="ARBA" id="ARBA00023125"/>
    </source>
</evidence>
<sequence>MTPRHETEWNDRQGEVLDAALDLLVSTGKAPTMTDVARQASCSKETLYKWFGDRDGLLAAMVQRQASKVRGVSLQQAELDRKSLSLSLEVFARDWLAVIHGDNSVALNRLAVGQAGSGKHGLGEIMLENGPSAVRRRVSALLEKGQRLDLLQFESLDAAFGTLFGLVVRDTQIRLLLGEQLKPNAQDIEADAKAAVRQFLTLFGTTEVRL</sequence>
<dbReference type="Proteomes" id="UP000324738">
    <property type="component" value="Unassembled WGS sequence"/>
</dbReference>
<dbReference type="PRINTS" id="PR00455">
    <property type="entry name" value="HTHTETR"/>
</dbReference>
<dbReference type="InterPro" id="IPR001647">
    <property type="entry name" value="HTH_TetR"/>
</dbReference>
<keyword evidence="1 2" id="KW-0238">DNA-binding</keyword>
<dbReference type="PROSITE" id="PS50977">
    <property type="entry name" value="HTH_TETR_2"/>
    <property type="match status" value="1"/>
</dbReference>
<proteinExistence type="predicted"/>
<dbReference type="SUPFAM" id="SSF46689">
    <property type="entry name" value="Homeodomain-like"/>
    <property type="match status" value="1"/>
</dbReference>
<dbReference type="GO" id="GO:0000976">
    <property type="term" value="F:transcription cis-regulatory region binding"/>
    <property type="evidence" value="ECO:0007669"/>
    <property type="project" value="TreeGrafter"/>
</dbReference>
<organism evidence="4 5">
    <name type="scientific">Aureimonas fodinaquatilis</name>
    <dbReference type="NCBI Taxonomy" id="2565783"/>
    <lineage>
        <taxon>Bacteria</taxon>
        <taxon>Pseudomonadati</taxon>
        <taxon>Pseudomonadota</taxon>
        <taxon>Alphaproteobacteria</taxon>
        <taxon>Hyphomicrobiales</taxon>
        <taxon>Aurantimonadaceae</taxon>
        <taxon>Aureimonas</taxon>
    </lineage>
</organism>
<gene>
    <name evidence="4" type="ORF">FPY71_03855</name>
</gene>